<feature type="domain" description="DUF4921" evidence="4">
    <location>
        <begin position="81"/>
        <end position="313"/>
    </location>
</feature>
<protein>
    <submittedName>
        <fullName evidence="5">Galactose-1-phosphate uridylyltransferase</fullName>
        <ecNumber evidence="5">2.7.7.12</ecNumber>
    </submittedName>
</protein>
<dbReference type="InterPro" id="IPR036265">
    <property type="entry name" value="HIT-like_sf"/>
</dbReference>
<dbReference type="EC" id="2.7.7.12" evidence="5"/>
<dbReference type="InterPro" id="IPR053177">
    <property type="entry name" value="ADP-glucose_phosphorylase"/>
</dbReference>
<dbReference type="GO" id="GO:0006012">
    <property type="term" value="P:galactose metabolic process"/>
    <property type="evidence" value="ECO:0007669"/>
    <property type="project" value="InterPro"/>
</dbReference>
<evidence type="ECO:0000256" key="2">
    <source>
        <dbReference type="PIRSR" id="PIRSR000808-3"/>
    </source>
</evidence>
<evidence type="ECO:0000313" key="5">
    <source>
        <dbReference type="EMBL" id="CEQ04404.1"/>
    </source>
</evidence>
<dbReference type="SUPFAM" id="SSF54197">
    <property type="entry name" value="HIT-like"/>
    <property type="match status" value="2"/>
</dbReference>
<evidence type="ECO:0000256" key="3">
    <source>
        <dbReference type="PIRSR" id="PIRSR000808-4"/>
    </source>
</evidence>
<name>A0A0C7R8U4_PARSO</name>
<feature type="binding site" evidence="3">
    <location>
        <position position="282"/>
    </location>
    <ligand>
        <name>Fe cation</name>
        <dbReference type="ChEBI" id="CHEBI:24875"/>
    </ligand>
</feature>
<keyword evidence="3" id="KW-0408">Iron</keyword>
<dbReference type="RefSeq" id="WP_055342363.1">
    <property type="nucleotide sequence ID" value="NZ_CDNI01000003.1"/>
</dbReference>
<dbReference type="GO" id="GO:0008270">
    <property type="term" value="F:zinc ion binding"/>
    <property type="evidence" value="ECO:0007669"/>
    <property type="project" value="InterPro"/>
</dbReference>
<dbReference type="EMBL" id="CEKZ01000003">
    <property type="protein sequence ID" value="CEQ04404.1"/>
    <property type="molecule type" value="Genomic_DNA"/>
</dbReference>
<feature type="active site" description="Tele-UMP-histidine intermediate" evidence="1">
    <location>
        <position position="152"/>
    </location>
</feature>
<comment type="cofactor">
    <cofactor evidence="2">
        <name>Zn(2+)</name>
        <dbReference type="ChEBI" id="CHEBI:29105"/>
    </cofactor>
    <text evidence="2">Binds 1 zinc ion per subunit.</text>
</comment>
<reference evidence="6" key="1">
    <citation type="submission" date="2015-01" db="EMBL/GenBank/DDBJ databases">
        <authorList>
            <person name="Aslett M.A."/>
            <person name="De Silva N."/>
        </authorList>
    </citation>
    <scope>NUCLEOTIDE SEQUENCE [LARGE SCALE GENOMIC DNA]</scope>
    <source>
        <strain evidence="6">R28058</strain>
    </source>
</reference>
<dbReference type="Gene3D" id="3.30.428.10">
    <property type="entry name" value="HIT-like"/>
    <property type="match status" value="2"/>
</dbReference>
<feature type="binding site" evidence="3">
    <location>
        <position position="168"/>
    </location>
    <ligand>
        <name>Fe cation</name>
        <dbReference type="ChEBI" id="CHEBI:24875"/>
    </ligand>
</feature>
<feature type="binding site" evidence="2">
    <location>
        <position position="44"/>
    </location>
    <ligand>
        <name>Zn(2+)</name>
        <dbReference type="ChEBI" id="CHEBI:29105"/>
    </ligand>
</feature>
<dbReference type="Pfam" id="PF16268">
    <property type="entry name" value="DUF4921"/>
    <property type="match status" value="1"/>
</dbReference>
<dbReference type="PIRSF" id="PIRSF000808">
    <property type="entry name" value="GalT"/>
    <property type="match status" value="1"/>
</dbReference>
<dbReference type="Proteomes" id="UP000049127">
    <property type="component" value="Unassembled WGS sequence"/>
</dbReference>
<proteinExistence type="predicted"/>
<gene>
    <name evidence="5" type="primary">galT</name>
    <name evidence="5" type="ORF">R28058_21371</name>
</gene>
<organism evidence="5 6">
    <name type="scientific">Paraclostridium sordellii</name>
    <name type="common">Clostridium sordellii</name>
    <dbReference type="NCBI Taxonomy" id="1505"/>
    <lineage>
        <taxon>Bacteria</taxon>
        <taxon>Bacillati</taxon>
        <taxon>Bacillota</taxon>
        <taxon>Clostridia</taxon>
        <taxon>Peptostreptococcales</taxon>
        <taxon>Peptostreptococcaceae</taxon>
        <taxon>Paraclostridium</taxon>
    </lineage>
</organism>
<feature type="binding site" evidence="2">
    <location>
        <position position="99"/>
    </location>
    <ligand>
        <name>Zn(2+)</name>
        <dbReference type="ChEBI" id="CHEBI:29105"/>
    </ligand>
</feature>
<keyword evidence="5" id="KW-0808">Transferase</keyword>
<feature type="binding site" evidence="3">
    <location>
        <position position="280"/>
    </location>
    <ligand>
        <name>Fe cation</name>
        <dbReference type="ChEBI" id="CHEBI:24875"/>
    </ligand>
</feature>
<dbReference type="InterPro" id="IPR032576">
    <property type="entry name" value="DUF4921"/>
</dbReference>
<evidence type="ECO:0000259" key="4">
    <source>
        <dbReference type="Pfam" id="PF16268"/>
    </source>
</evidence>
<sequence>MKDLKVDVFSGDMIIYAPDRITRPTDLKPIKDEEEVFEEYHRRCPFCRGNERYAPEETFEIKENGRWICRSVYNKFPIIDKSCDLIKGTHEVIIDNYKHNKSFYNMNREEFKNMFLIYQNRYKEYIGNEDVLYVSIFKNFLKKAGASLSHPHSQIISMSIIPKEIRNEIDILNRIYYEKKENLYEKIIDEEILLNERVVYNGEKFIVLVPYASIYGNEVRVICKDNSKFEDLTLNNVEELSYIFDKLFKNIYKVCGYMPFNLCLHTHPKNLKGSELLNLHFHIIPRKYSFGGFEISNGIYVSSVIPKDFANKIKFN</sequence>
<dbReference type="GO" id="GO:0008108">
    <property type="term" value="F:UDP-glucose:hexose-1-phosphate uridylyltransferase activity"/>
    <property type="evidence" value="ECO:0007669"/>
    <property type="project" value="UniProtKB-EC"/>
</dbReference>
<dbReference type="OrthoDB" id="9769064at2"/>
<dbReference type="PANTHER" id="PTHR42763:SF2">
    <property type="entry name" value="ADP-GLUCOSE PHOSPHORYLASE"/>
    <property type="match status" value="1"/>
</dbReference>
<keyword evidence="2" id="KW-0479">Metal-binding</keyword>
<keyword evidence="5" id="KW-0548">Nucleotidyltransferase</keyword>
<feature type="binding site" evidence="2">
    <location>
        <position position="47"/>
    </location>
    <ligand>
        <name>Zn(2+)</name>
        <dbReference type="ChEBI" id="CHEBI:29105"/>
    </ligand>
</feature>
<keyword evidence="2" id="KW-0862">Zinc</keyword>
<dbReference type="AlphaFoldDB" id="A0A0C7R8U4"/>
<feature type="binding site" evidence="3">
    <location>
        <position position="265"/>
    </location>
    <ligand>
        <name>Fe cation</name>
        <dbReference type="ChEBI" id="CHEBI:24875"/>
    </ligand>
</feature>
<evidence type="ECO:0000256" key="1">
    <source>
        <dbReference type="PIRSR" id="PIRSR000808-1"/>
    </source>
</evidence>
<evidence type="ECO:0000313" key="6">
    <source>
        <dbReference type="Proteomes" id="UP000049127"/>
    </source>
</evidence>
<feature type="binding site" evidence="2">
    <location>
        <position position="150"/>
    </location>
    <ligand>
        <name>Zn(2+)</name>
        <dbReference type="ChEBI" id="CHEBI:29105"/>
    </ligand>
</feature>
<comment type="cofactor">
    <cofactor evidence="3">
        <name>Fe cation</name>
        <dbReference type="ChEBI" id="CHEBI:24875"/>
    </cofactor>
    <text evidence="3">Binds 1 Fe cation per subunit.</text>
</comment>
<accession>A0A0C7R8U4</accession>
<dbReference type="InterPro" id="IPR001937">
    <property type="entry name" value="GalP_UDPtransf1"/>
</dbReference>
<dbReference type="PANTHER" id="PTHR42763">
    <property type="entry name" value="ADP-GLUCOSE PHOSPHORYLASE"/>
    <property type="match status" value="1"/>
</dbReference>